<dbReference type="Proteomes" id="UP000301751">
    <property type="component" value="Unassembled WGS sequence"/>
</dbReference>
<evidence type="ECO:0000259" key="5">
    <source>
        <dbReference type="PROSITE" id="PS51891"/>
    </source>
</evidence>
<dbReference type="PANTHER" id="PTHR28620">
    <property type="entry name" value="CENTROMERE PROTEIN V"/>
    <property type="match status" value="1"/>
</dbReference>
<dbReference type="InterPro" id="IPR011057">
    <property type="entry name" value="Mss4-like_sf"/>
</dbReference>
<dbReference type="EMBL" id="BJCL01000004">
    <property type="protein sequence ID" value="GCL63097.1"/>
    <property type="molecule type" value="Genomic_DNA"/>
</dbReference>
<comment type="caution">
    <text evidence="6">The sequence shown here is derived from an EMBL/GenBank/DDBJ whole genome shotgun (WGS) entry which is preliminary data.</text>
</comment>
<dbReference type="SUPFAM" id="SSF51316">
    <property type="entry name" value="Mss4-like"/>
    <property type="match status" value="1"/>
</dbReference>
<name>A0A480AS22_9BURK</name>
<evidence type="ECO:0000256" key="3">
    <source>
        <dbReference type="ARBA" id="ARBA00022833"/>
    </source>
</evidence>
<dbReference type="InterPro" id="IPR006913">
    <property type="entry name" value="CENP-V/GFA"/>
</dbReference>
<dbReference type="Pfam" id="PF04828">
    <property type="entry name" value="GFA"/>
    <property type="match status" value="1"/>
</dbReference>
<protein>
    <submittedName>
        <fullName evidence="6">Aldehyde-activating protein</fullName>
    </submittedName>
</protein>
<gene>
    <name evidence="6" type="ORF">AQPW35_21780</name>
</gene>
<accession>A0A480AS22</accession>
<feature type="domain" description="CENP-V/GFA" evidence="5">
    <location>
        <begin position="29"/>
        <end position="143"/>
    </location>
</feature>
<dbReference type="InterPro" id="IPR052355">
    <property type="entry name" value="CENP-V-like"/>
</dbReference>
<dbReference type="Gene3D" id="2.170.150.70">
    <property type="match status" value="1"/>
</dbReference>
<proteinExistence type="inferred from homology"/>
<keyword evidence="2" id="KW-0479">Metal-binding</keyword>
<reference evidence="7" key="1">
    <citation type="submission" date="2019-03" db="EMBL/GenBank/DDBJ databases">
        <title>Aquabacterium pictum sp.nov., the first bacteriochlorophyll a-containing freshwater bacterium in the genus Aquabacterium of the class Betaproteobacteria.</title>
        <authorList>
            <person name="Hirose S."/>
            <person name="Tank M."/>
            <person name="Hara E."/>
            <person name="Tamaki H."/>
            <person name="Takaichi S."/>
            <person name="Haruta S."/>
            <person name="Hanada S."/>
        </authorList>
    </citation>
    <scope>NUCLEOTIDE SEQUENCE [LARGE SCALE GENOMIC DNA]</scope>
    <source>
        <strain evidence="7">W35</strain>
    </source>
</reference>
<dbReference type="PROSITE" id="PS51891">
    <property type="entry name" value="CENP_V_GFA"/>
    <property type="match status" value="1"/>
</dbReference>
<evidence type="ECO:0000256" key="1">
    <source>
        <dbReference type="ARBA" id="ARBA00005495"/>
    </source>
</evidence>
<sequence>MRAAADILRGTDPTRMPDTPPTPAPDSPLQGSCHCGAVRLTLPAWPEKATRCNCSICRRLGGLWAYFAVGSVTIDGHPGHTDSYIWGDRTLRTVRCRTCGVATHWEPLAPQPGDKHGVNLNNFDPAMVQAVTVRHFDGADTWTFLE</sequence>
<dbReference type="GO" id="GO:0016846">
    <property type="term" value="F:carbon-sulfur lyase activity"/>
    <property type="evidence" value="ECO:0007669"/>
    <property type="project" value="InterPro"/>
</dbReference>
<keyword evidence="7" id="KW-1185">Reference proteome</keyword>
<dbReference type="AlphaFoldDB" id="A0A480AS22"/>
<evidence type="ECO:0000313" key="6">
    <source>
        <dbReference type="EMBL" id="GCL63097.1"/>
    </source>
</evidence>
<comment type="similarity">
    <text evidence="1">Belongs to the Gfa family.</text>
</comment>
<organism evidence="6 7">
    <name type="scientific">Pseudaquabacterium pictum</name>
    <dbReference type="NCBI Taxonomy" id="2315236"/>
    <lineage>
        <taxon>Bacteria</taxon>
        <taxon>Pseudomonadati</taxon>
        <taxon>Pseudomonadota</taxon>
        <taxon>Betaproteobacteria</taxon>
        <taxon>Burkholderiales</taxon>
        <taxon>Sphaerotilaceae</taxon>
        <taxon>Pseudaquabacterium</taxon>
    </lineage>
</organism>
<evidence type="ECO:0000256" key="2">
    <source>
        <dbReference type="ARBA" id="ARBA00022723"/>
    </source>
</evidence>
<evidence type="ECO:0000256" key="4">
    <source>
        <dbReference type="SAM" id="MobiDB-lite"/>
    </source>
</evidence>
<evidence type="ECO:0000313" key="7">
    <source>
        <dbReference type="Proteomes" id="UP000301751"/>
    </source>
</evidence>
<dbReference type="PANTHER" id="PTHR28620:SF1">
    <property type="entry name" value="CENP-V_GFA DOMAIN-CONTAINING PROTEIN"/>
    <property type="match status" value="1"/>
</dbReference>
<dbReference type="GO" id="GO:0046872">
    <property type="term" value="F:metal ion binding"/>
    <property type="evidence" value="ECO:0007669"/>
    <property type="project" value="UniProtKB-KW"/>
</dbReference>
<feature type="region of interest" description="Disordered" evidence="4">
    <location>
        <begin position="1"/>
        <end position="29"/>
    </location>
</feature>
<keyword evidence="3" id="KW-0862">Zinc</keyword>